<evidence type="ECO:0000256" key="3">
    <source>
        <dbReference type="ARBA" id="ARBA00022475"/>
    </source>
</evidence>
<dbReference type="EMBL" id="VHHP01000001">
    <property type="protein sequence ID" value="TPR54647.1"/>
    <property type="molecule type" value="Genomic_DNA"/>
</dbReference>
<evidence type="ECO:0000256" key="2">
    <source>
        <dbReference type="ARBA" id="ARBA00022448"/>
    </source>
</evidence>
<evidence type="ECO:0000313" key="10">
    <source>
        <dbReference type="Proteomes" id="UP000316851"/>
    </source>
</evidence>
<sequence length="323" mass="37039">MLLTKLKTRHWRENRYLKSKQELMSKPYSTTSAWAAVGSWAFKIIILGFFGLLILFPFYFMITQSLTSIQWQIKNEVLLFPKSFEGGKVFNWHNFTEAFDEGYAQAIIYTVSLTVVSILVRMFFSITLGYAFALNNWKGKSAFFGFFISLMIIPEIGLLTGQYTIVTALGWQTQNWLFITMVVPFAASIFFAWMYRNAFEAIPNSVKESSMLDGANGFVYFFKVAMPMVKSTTWTVAVLTAFASWNSYVWPSLLFNGVNTLWKPINLWVFETGKSKNAELQMVYRSIRMAGTILAILPMLIIYFILRKRIMNAIARNGNATKG</sequence>
<keyword evidence="3" id="KW-1003">Cell membrane</keyword>
<keyword evidence="6 7" id="KW-0472">Membrane</keyword>
<dbReference type="SUPFAM" id="SSF161098">
    <property type="entry name" value="MetI-like"/>
    <property type="match status" value="1"/>
</dbReference>
<comment type="caution">
    <text evidence="9">The sequence shown here is derived from an EMBL/GenBank/DDBJ whole genome shotgun (WGS) entry which is preliminary data.</text>
</comment>
<dbReference type="CDD" id="cd06261">
    <property type="entry name" value="TM_PBP2"/>
    <property type="match status" value="1"/>
</dbReference>
<feature type="transmembrane region" description="Helical" evidence="7">
    <location>
        <begin position="176"/>
        <end position="195"/>
    </location>
</feature>
<evidence type="ECO:0000256" key="7">
    <source>
        <dbReference type="RuleBase" id="RU363032"/>
    </source>
</evidence>
<keyword evidence="4 7" id="KW-0812">Transmembrane</keyword>
<evidence type="ECO:0000256" key="5">
    <source>
        <dbReference type="ARBA" id="ARBA00022989"/>
    </source>
</evidence>
<dbReference type="RefSeq" id="WP_140914500.1">
    <property type="nucleotide sequence ID" value="NZ_VHHP01000001.1"/>
</dbReference>
<accession>A0ABY2Z0H1</accession>
<reference evidence="9" key="1">
    <citation type="submission" date="2019-06" db="EMBL/GenBank/DDBJ databases">
        <title>Mycoplasma neophronis type strain whole genome sequence.</title>
        <authorList>
            <person name="Spergser J."/>
        </authorList>
    </citation>
    <scope>NUCLEOTIDE SEQUENCE [LARGE SCALE GENOMIC DNA]</scope>
    <source>
        <strain evidence="9">DSM 24097</strain>
    </source>
</reference>
<name>A0ABY2Z0H1_9BACT</name>
<keyword evidence="10" id="KW-1185">Reference proteome</keyword>
<dbReference type="Pfam" id="PF00528">
    <property type="entry name" value="BPD_transp_1"/>
    <property type="match status" value="1"/>
</dbReference>
<comment type="similarity">
    <text evidence="7">Belongs to the binding-protein-dependent transport system permease family.</text>
</comment>
<dbReference type="InterPro" id="IPR035906">
    <property type="entry name" value="MetI-like_sf"/>
</dbReference>
<keyword evidence="2 7" id="KW-0813">Transport</keyword>
<evidence type="ECO:0000256" key="1">
    <source>
        <dbReference type="ARBA" id="ARBA00004651"/>
    </source>
</evidence>
<organism evidence="9 10">
    <name type="scientific">Metamycoplasma neophronis</name>
    <dbReference type="NCBI Taxonomy" id="872983"/>
    <lineage>
        <taxon>Bacteria</taxon>
        <taxon>Bacillati</taxon>
        <taxon>Mycoplasmatota</taxon>
        <taxon>Mycoplasmoidales</taxon>
        <taxon>Metamycoplasmataceae</taxon>
        <taxon>Metamycoplasma</taxon>
    </lineage>
</organism>
<feature type="domain" description="ABC transmembrane type-1" evidence="8">
    <location>
        <begin position="107"/>
        <end position="306"/>
    </location>
</feature>
<dbReference type="Proteomes" id="UP000316851">
    <property type="component" value="Unassembled WGS sequence"/>
</dbReference>
<feature type="transmembrane region" description="Helical" evidence="7">
    <location>
        <begin position="287"/>
        <end position="306"/>
    </location>
</feature>
<proteinExistence type="inferred from homology"/>
<dbReference type="PROSITE" id="PS50928">
    <property type="entry name" value="ABC_TM1"/>
    <property type="match status" value="1"/>
</dbReference>
<evidence type="ECO:0000313" key="9">
    <source>
        <dbReference type="EMBL" id="TPR54647.1"/>
    </source>
</evidence>
<evidence type="ECO:0000256" key="4">
    <source>
        <dbReference type="ARBA" id="ARBA00022692"/>
    </source>
</evidence>
<dbReference type="InterPro" id="IPR000515">
    <property type="entry name" value="MetI-like"/>
</dbReference>
<dbReference type="PANTHER" id="PTHR43744">
    <property type="entry name" value="ABC TRANSPORTER PERMEASE PROTEIN MG189-RELATED-RELATED"/>
    <property type="match status" value="1"/>
</dbReference>
<keyword evidence="5 7" id="KW-1133">Transmembrane helix</keyword>
<evidence type="ECO:0000259" key="8">
    <source>
        <dbReference type="PROSITE" id="PS50928"/>
    </source>
</evidence>
<dbReference type="Gene3D" id="1.10.3720.10">
    <property type="entry name" value="MetI-like"/>
    <property type="match status" value="1"/>
</dbReference>
<feature type="transmembrane region" description="Helical" evidence="7">
    <location>
        <begin position="33"/>
        <end position="62"/>
    </location>
</feature>
<protein>
    <submittedName>
        <fullName evidence="9">Carbohydrate ABC transporter permease</fullName>
    </submittedName>
</protein>
<evidence type="ECO:0000256" key="6">
    <source>
        <dbReference type="ARBA" id="ARBA00023136"/>
    </source>
</evidence>
<feature type="transmembrane region" description="Helical" evidence="7">
    <location>
        <begin position="143"/>
        <end position="164"/>
    </location>
</feature>
<dbReference type="PANTHER" id="PTHR43744:SF12">
    <property type="entry name" value="ABC TRANSPORTER PERMEASE PROTEIN MG189-RELATED"/>
    <property type="match status" value="1"/>
</dbReference>
<comment type="subcellular location">
    <subcellularLocation>
        <location evidence="1 7">Cell membrane</location>
        <topology evidence="1 7">Multi-pass membrane protein</topology>
    </subcellularLocation>
</comment>
<gene>
    <name evidence="9" type="ORF">FJR74_00015</name>
</gene>
<feature type="transmembrane region" description="Helical" evidence="7">
    <location>
        <begin position="106"/>
        <end position="131"/>
    </location>
</feature>